<gene>
    <name evidence="1" type="ORF">GDO86_002715</name>
</gene>
<dbReference type="AlphaFoldDB" id="A0A8T2K6B8"/>
<dbReference type="EMBL" id="JAACNH010000002">
    <property type="protein sequence ID" value="KAG8450181.1"/>
    <property type="molecule type" value="Genomic_DNA"/>
</dbReference>
<proteinExistence type="predicted"/>
<evidence type="ECO:0000313" key="2">
    <source>
        <dbReference type="Proteomes" id="UP000812440"/>
    </source>
</evidence>
<reference evidence="1" key="1">
    <citation type="thesis" date="2020" institute="ProQuest LLC" country="789 East Eisenhower Parkway, Ann Arbor, MI, USA">
        <title>Comparative Genomics and Chromosome Evolution.</title>
        <authorList>
            <person name="Mudd A.B."/>
        </authorList>
    </citation>
    <scope>NUCLEOTIDE SEQUENCE</scope>
    <source>
        <strain evidence="1">Female2</strain>
        <tissue evidence="1">Blood</tissue>
    </source>
</reference>
<comment type="caution">
    <text evidence="1">The sequence shown here is derived from an EMBL/GenBank/DDBJ whole genome shotgun (WGS) entry which is preliminary data.</text>
</comment>
<evidence type="ECO:0000313" key="1">
    <source>
        <dbReference type="EMBL" id="KAG8450181.1"/>
    </source>
</evidence>
<name>A0A8T2K6B8_9PIPI</name>
<sequence length="74" mass="8358">MCSRHDTGLYVRSTMHQNLLEIRHLKSTGTFSCLGCCITIYSGSLPIEIISLTLQEVTGACRYTDFQPWIGIIY</sequence>
<dbReference type="Proteomes" id="UP000812440">
    <property type="component" value="Chromosome 2"/>
</dbReference>
<keyword evidence="2" id="KW-1185">Reference proteome</keyword>
<protein>
    <submittedName>
        <fullName evidence="1">Uncharacterized protein</fullName>
    </submittedName>
</protein>
<accession>A0A8T2K6B8</accession>
<organism evidence="1 2">
    <name type="scientific">Hymenochirus boettgeri</name>
    <name type="common">Congo dwarf clawed frog</name>
    <dbReference type="NCBI Taxonomy" id="247094"/>
    <lineage>
        <taxon>Eukaryota</taxon>
        <taxon>Metazoa</taxon>
        <taxon>Chordata</taxon>
        <taxon>Craniata</taxon>
        <taxon>Vertebrata</taxon>
        <taxon>Euteleostomi</taxon>
        <taxon>Amphibia</taxon>
        <taxon>Batrachia</taxon>
        <taxon>Anura</taxon>
        <taxon>Pipoidea</taxon>
        <taxon>Pipidae</taxon>
        <taxon>Pipinae</taxon>
        <taxon>Hymenochirus</taxon>
    </lineage>
</organism>